<dbReference type="PANTHER" id="PTHR43514:SF4">
    <property type="entry name" value="ABC TRANSPORTER I FAMILY MEMBER 10"/>
    <property type="match status" value="1"/>
</dbReference>
<dbReference type="GO" id="GO:0016887">
    <property type="term" value="F:ATP hydrolysis activity"/>
    <property type="evidence" value="ECO:0007669"/>
    <property type="project" value="InterPro"/>
</dbReference>
<name>A0A1G9TS15_9SPHI</name>
<keyword evidence="2 4" id="KW-0067">ATP-binding</keyword>
<feature type="domain" description="ABC transporter" evidence="3">
    <location>
        <begin position="279"/>
        <end position="498"/>
    </location>
</feature>
<evidence type="ECO:0000313" key="5">
    <source>
        <dbReference type="Proteomes" id="UP000199226"/>
    </source>
</evidence>
<gene>
    <name evidence="4" type="ORF">SAMN05421813_1148</name>
</gene>
<dbReference type="InterPro" id="IPR003439">
    <property type="entry name" value="ABC_transporter-like_ATP-bd"/>
</dbReference>
<proteinExistence type="predicted"/>
<dbReference type="InterPro" id="IPR027417">
    <property type="entry name" value="P-loop_NTPase"/>
</dbReference>
<dbReference type="Gene3D" id="3.40.50.300">
    <property type="entry name" value="P-loop containing nucleotide triphosphate hydrolases"/>
    <property type="match status" value="2"/>
</dbReference>
<evidence type="ECO:0000256" key="1">
    <source>
        <dbReference type="ARBA" id="ARBA00022741"/>
    </source>
</evidence>
<dbReference type="EMBL" id="FNHH01000014">
    <property type="protein sequence ID" value="SDM50452.1"/>
    <property type="molecule type" value="Genomic_DNA"/>
</dbReference>
<dbReference type="STRING" id="990371.SAMN05421813_1148"/>
<dbReference type="SMART" id="SM00382">
    <property type="entry name" value="AAA"/>
    <property type="match status" value="2"/>
</dbReference>
<reference evidence="5" key="1">
    <citation type="submission" date="2016-10" db="EMBL/GenBank/DDBJ databases">
        <authorList>
            <person name="Varghese N."/>
            <person name="Submissions S."/>
        </authorList>
    </citation>
    <scope>NUCLEOTIDE SEQUENCE [LARGE SCALE GENOMIC DNA]</scope>
    <source>
        <strain evidence="5">DSM 24536</strain>
    </source>
</reference>
<dbReference type="AlphaFoldDB" id="A0A1G9TS15"/>
<feature type="domain" description="ABC transporter" evidence="3">
    <location>
        <begin position="6"/>
        <end position="258"/>
    </location>
</feature>
<keyword evidence="1" id="KW-0547">Nucleotide-binding</keyword>
<accession>A0A1G9TS15</accession>
<sequence>MNNLLISYRNVSIRQYNSLVFEGLDFSLEKGQNWALVGKSGSGKSTFLDFIMGKASMARGEAHFPYFDRHIQEHHQDDPLFNRYKLMTQVSARHEFRNLSNTSDFYYQQRFNSCDSEDADTVATYLSTIKVVNASGAWTIQRVTERLSLTHLLDKELIKLSNGETKRLMLGAALMKNPLLLLLDNPLNGLDVAARQDFSALISEISGSGISIIMATPSTEIPDAITHVAVLENGKMISQCPANEFKPDSFYTGEQKQTNTEELKQLLSVTPSVVYDTIIGMENVSIKYGEKQILDQVNWQVREGERWALTGHNGAGKSTLLSLINGDNPQAFANKITLFDQRKGSGESIWEIKKKIGYVSPEFFQYFPMESTCLQVIESGFDDTLGLFRVSVKSRAETSLRWMKLLHISEFASELIRNVPVSIQRICMLARAMVKNPSLLILDEPCLGLDFERQEQFKNLIDEICGMSDLTLIYVSHYQHEMPASIKFTLKLEQGRVV</sequence>
<evidence type="ECO:0000313" key="4">
    <source>
        <dbReference type="EMBL" id="SDM50452.1"/>
    </source>
</evidence>
<evidence type="ECO:0000259" key="3">
    <source>
        <dbReference type="PROSITE" id="PS50893"/>
    </source>
</evidence>
<dbReference type="Pfam" id="PF00005">
    <property type="entry name" value="ABC_tran"/>
    <property type="match status" value="2"/>
</dbReference>
<dbReference type="OrthoDB" id="9789994at2"/>
<dbReference type="RefSeq" id="WP_090704753.1">
    <property type="nucleotide sequence ID" value="NZ_FNHH01000014.1"/>
</dbReference>
<organism evidence="4 5">
    <name type="scientific">Daejeonella rubra</name>
    <dbReference type="NCBI Taxonomy" id="990371"/>
    <lineage>
        <taxon>Bacteria</taxon>
        <taxon>Pseudomonadati</taxon>
        <taxon>Bacteroidota</taxon>
        <taxon>Sphingobacteriia</taxon>
        <taxon>Sphingobacteriales</taxon>
        <taxon>Sphingobacteriaceae</taxon>
        <taxon>Daejeonella</taxon>
    </lineage>
</organism>
<evidence type="ECO:0000256" key="2">
    <source>
        <dbReference type="ARBA" id="ARBA00022840"/>
    </source>
</evidence>
<dbReference type="SUPFAM" id="SSF52540">
    <property type="entry name" value="P-loop containing nucleoside triphosphate hydrolases"/>
    <property type="match status" value="2"/>
</dbReference>
<dbReference type="PROSITE" id="PS50893">
    <property type="entry name" value="ABC_TRANSPORTER_2"/>
    <property type="match status" value="2"/>
</dbReference>
<dbReference type="GO" id="GO:0005524">
    <property type="term" value="F:ATP binding"/>
    <property type="evidence" value="ECO:0007669"/>
    <property type="project" value="UniProtKB-KW"/>
</dbReference>
<protein>
    <submittedName>
        <fullName evidence="4">Molybdate transport system ATP-binding protein</fullName>
    </submittedName>
</protein>
<keyword evidence="5" id="KW-1185">Reference proteome</keyword>
<dbReference type="PANTHER" id="PTHR43514">
    <property type="entry name" value="ABC TRANSPORTER I FAMILY MEMBER 10"/>
    <property type="match status" value="1"/>
</dbReference>
<dbReference type="InterPro" id="IPR003593">
    <property type="entry name" value="AAA+_ATPase"/>
</dbReference>
<dbReference type="InterPro" id="IPR050334">
    <property type="entry name" value="Molybdenum_import_ModC"/>
</dbReference>
<dbReference type="Proteomes" id="UP000199226">
    <property type="component" value="Unassembled WGS sequence"/>
</dbReference>